<dbReference type="SUPFAM" id="SSF46785">
    <property type="entry name" value="Winged helix' DNA-binding domain"/>
    <property type="match status" value="1"/>
</dbReference>
<dbReference type="InterPro" id="IPR058163">
    <property type="entry name" value="LysR-type_TF_proteobact-type"/>
</dbReference>
<gene>
    <name evidence="6" type="ORF">LDJ79_05380</name>
</gene>
<dbReference type="Proteomes" id="UP001199044">
    <property type="component" value="Unassembled WGS sequence"/>
</dbReference>
<evidence type="ECO:0000256" key="2">
    <source>
        <dbReference type="ARBA" id="ARBA00023015"/>
    </source>
</evidence>
<reference evidence="7" key="1">
    <citation type="submission" date="2023-07" db="EMBL/GenBank/DDBJ databases">
        <title>Molecular identification of indigenous halophilic bacteria isolated from red sea cost, biodegradation of synthetic dyes and assessment of degraded metabolite toxicity.</title>
        <authorList>
            <person name="Chaieb K."/>
            <person name="Altayb H.N."/>
        </authorList>
    </citation>
    <scope>NUCLEOTIDE SEQUENCE [LARGE SCALE GENOMIC DNA]</scope>
    <source>
        <strain evidence="7">K20</strain>
    </source>
</reference>
<comment type="caution">
    <text evidence="6">The sequence shown here is derived from an EMBL/GenBank/DDBJ whole genome shotgun (WGS) entry which is preliminary data.</text>
</comment>
<name>A0ABS7YMQ9_9VIBR</name>
<dbReference type="CDD" id="cd08422">
    <property type="entry name" value="PBP2_CrgA_like"/>
    <property type="match status" value="1"/>
</dbReference>
<organism evidence="6 7">
    <name type="scientific">Vibrio tritonius</name>
    <dbReference type="NCBI Taxonomy" id="1435069"/>
    <lineage>
        <taxon>Bacteria</taxon>
        <taxon>Pseudomonadati</taxon>
        <taxon>Pseudomonadota</taxon>
        <taxon>Gammaproteobacteria</taxon>
        <taxon>Vibrionales</taxon>
        <taxon>Vibrionaceae</taxon>
        <taxon>Vibrio</taxon>
    </lineage>
</organism>
<proteinExistence type="inferred from homology"/>
<dbReference type="EMBL" id="JAIWIU010000030">
    <property type="protein sequence ID" value="MCA2015534.1"/>
    <property type="molecule type" value="Genomic_DNA"/>
</dbReference>
<feature type="domain" description="HTH lysR-type" evidence="5">
    <location>
        <begin position="1"/>
        <end position="59"/>
    </location>
</feature>
<evidence type="ECO:0000256" key="4">
    <source>
        <dbReference type="ARBA" id="ARBA00023163"/>
    </source>
</evidence>
<dbReference type="Pfam" id="PF00126">
    <property type="entry name" value="HTH_1"/>
    <property type="match status" value="1"/>
</dbReference>
<evidence type="ECO:0000259" key="5">
    <source>
        <dbReference type="PROSITE" id="PS50931"/>
    </source>
</evidence>
<keyword evidence="4" id="KW-0804">Transcription</keyword>
<dbReference type="PANTHER" id="PTHR30537:SF35">
    <property type="entry name" value="TRANSCRIPTIONAL REGULATORY PROTEIN"/>
    <property type="match status" value="1"/>
</dbReference>
<evidence type="ECO:0000313" key="7">
    <source>
        <dbReference type="Proteomes" id="UP001199044"/>
    </source>
</evidence>
<sequence length="302" mass="33382">MDLVDGLKAFVITAQTGSFTDAANRLGISNRLTSKYVAQLEDKIGARLLQRTTRQVGLTPQGEELLARAPALLAELDDLLGCVSEDAKGLTGLLRISAPVTFGEMYINEMLSRFALLHPNLSIDLRLSDTHVDLAAEGVDIAFRIGSPDLNTLKARKLGSITSVLIAGQDYVAQHGEPLTPEELANHICIQDTNMREANRWVFCKDGQEFVFHPSRNFTVNNARIAKDWAQNGLGIALCPSFVLQKYRESENGKLVRLLPDYSMKTFPLCAVYLNGKVIPKKVRTLIDFAVKDFENSNLSVY</sequence>
<keyword evidence="7" id="KW-1185">Reference proteome</keyword>
<dbReference type="PROSITE" id="PS50931">
    <property type="entry name" value="HTH_LYSR"/>
    <property type="match status" value="1"/>
</dbReference>
<protein>
    <submittedName>
        <fullName evidence="6">LysR family transcriptional regulator</fullName>
    </submittedName>
</protein>
<dbReference type="InterPro" id="IPR000847">
    <property type="entry name" value="LysR_HTH_N"/>
</dbReference>
<accession>A0ABS7YMQ9</accession>
<dbReference type="InterPro" id="IPR036390">
    <property type="entry name" value="WH_DNA-bd_sf"/>
</dbReference>
<dbReference type="RefSeq" id="WP_225249851.1">
    <property type="nucleotide sequence ID" value="NZ_JAIWIU010000030.1"/>
</dbReference>
<dbReference type="Gene3D" id="3.40.190.290">
    <property type="match status" value="1"/>
</dbReference>
<dbReference type="SUPFAM" id="SSF53850">
    <property type="entry name" value="Periplasmic binding protein-like II"/>
    <property type="match status" value="1"/>
</dbReference>
<evidence type="ECO:0000313" key="6">
    <source>
        <dbReference type="EMBL" id="MCA2015534.1"/>
    </source>
</evidence>
<dbReference type="Gene3D" id="1.10.10.10">
    <property type="entry name" value="Winged helix-like DNA-binding domain superfamily/Winged helix DNA-binding domain"/>
    <property type="match status" value="1"/>
</dbReference>
<dbReference type="Pfam" id="PF03466">
    <property type="entry name" value="LysR_substrate"/>
    <property type="match status" value="1"/>
</dbReference>
<keyword evidence="3" id="KW-0238">DNA-binding</keyword>
<dbReference type="PANTHER" id="PTHR30537">
    <property type="entry name" value="HTH-TYPE TRANSCRIPTIONAL REGULATOR"/>
    <property type="match status" value="1"/>
</dbReference>
<dbReference type="InterPro" id="IPR036388">
    <property type="entry name" value="WH-like_DNA-bd_sf"/>
</dbReference>
<evidence type="ECO:0000256" key="3">
    <source>
        <dbReference type="ARBA" id="ARBA00023125"/>
    </source>
</evidence>
<dbReference type="InterPro" id="IPR005119">
    <property type="entry name" value="LysR_subst-bd"/>
</dbReference>
<keyword evidence="2" id="KW-0805">Transcription regulation</keyword>
<evidence type="ECO:0000256" key="1">
    <source>
        <dbReference type="ARBA" id="ARBA00009437"/>
    </source>
</evidence>
<comment type="similarity">
    <text evidence="1">Belongs to the LysR transcriptional regulatory family.</text>
</comment>